<dbReference type="Pfam" id="PF00350">
    <property type="entry name" value="Dynamin_N"/>
    <property type="match status" value="1"/>
</dbReference>
<evidence type="ECO:0000313" key="2">
    <source>
        <dbReference type="EMBL" id="MDY3563789.1"/>
    </source>
</evidence>
<dbReference type="PANTHER" id="PTHR43681:SF1">
    <property type="entry name" value="SARCALUMENIN"/>
    <property type="match status" value="1"/>
</dbReference>
<feature type="domain" description="Dynamin N-terminal" evidence="1">
    <location>
        <begin position="45"/>
        <end position="207"/>
    </location>
</feature>
<dbReference type="InterPro" id="IPR045063">
    <property type="entry name" value="Dynamin_N"/>
</dbReference>
<proteinExistence type="predicted"/>
<comment type="caution">
    <text evidence="2">The sequence shown here is derived from an EMBL/GenBank/DDBJ whole genome shotgun (WGS) entry which is preliminary data.</text>
</comment>
<dbReference type="EMBL" id="JAXBLV010000250">
    <property type="protein sequence ID" value="MDY3563789.1"/>
    <property type="molecule type" value="Genomic_DNA"/>
</dbReference>
<reference evidence="3" key="1">
    <citation type="journal article" date="2023" name="Mar. Drugs">
        <title>Gemmata algarum, a Novel Planctomycete Isolated from an Algal Mat, Displays Antimicrobial Activity.</title>
        <authorList>
            <person name="Kumar G."/>
            <person name="Kallscheuer N."/>
            <person name="Kashif M."/>
            <person name="Ahamad S."/>
            <person name="Jagadeeshwari U."/>
            <person name="Pannikurungottu S."/>
            <person name="Haufschild T."/>
            <person name="Kabuu M."/>
            <person name="Sasikala C."/>
            <person name="Jogler C."/>
            <person name="Ramana C."/>
        </authorList>
    </citation>
    <scope>NUCLEOTIDE SEQUENCE [LARGE SCALE GENOMIC DNA]</scope>
    <source>
        <strain evidence="3">JC673</strain>
    </source>
</reference>
<organism evidence="2 3">
    <name type="scientific">Gemmata algarum</name>
    <dbReference type="NCBI Taxonomy" id="2975278"/>
    <lineage>
        <taxon>Bacteria</taxon>
        <taxon>Pseudomonadati</taxon>
        <taxon>Planctomycetota</taxon>
        <taxon>Planctomycetia</taxon>
        <taxon>Gemmatales</taxon>
        <taxon>Gemmataceae</taxon>
        <taxon>Gemmata</taxon>
    </lineage>
</organism>
<accession>A0ABU5FDC3</accession>
<dbReference type="InterPro" id="IPR027417">
    <property type="entry name" value="P-loop_NTPase"/>
</dbReference>
<protein>
    <submittedName>
        <fullName evidence="2">Dynamin family protein</fullName>
    </submittedName>
</protein>
<dbReference type="RefSeq" id="WP_320689928.1">
    <property type="nucleotide sequence ID" value="NZ_JAXBLV010000250.1"/>
</dbReference>
<dbReference type="Gene3D" id="3.40.50.300">
    <property type="entry name" value="P-loop containing nucleotide triphosphate hydrolases"/>
    <property type="match status" value="1"/>
</dbReference>
<keyword evidence="3" id="KW-1185">Reference proteome</keyword>
<sequence>MRDVQERLCYLLRGTAEGMRQSGAPGEAALQMERLAGQVEQPCEVAVVGRVKAGKSTFINALLGAEDELAKVGATETTATINYFRYGIPDPARPVRCYWRSGQTEDVSRDFLDRLQGNDLETLRRAEGIHHLEYRLPNRFLEQAVLVDTPGLGAVVDTHQDRTAEYMNLYNQLRHRHDLETQELDSRADAVIYLTDAVARVTDRDFLDDFGQVTRGRSRARNAIGVLARIDQQPEILSRRHDLAAKIARQLEQSLNTVLPVSGGLQFALNRLLAREKAGLNRLVAAFSRVPAETAEALLASEELYLVKRCLLSAEEREQLLDDKIPWTVFTTIVRRVVAARLSTERLEEELTELAGFRPLRDALDRHFFQRAAYLRCFRIVNDARAVLDNIRFRELPKARSREREDQTRRDRFLAFIRGTGKGGAVAQELEEFVNRTHEASRRSERLESDLRRWSGEFDRLFHDLEEHNADFEVLQLLEQQSELFTGAELDELRPLFGLYGLENEKRLPSGQRTLSEIARFQQRWHRVALEQRNNLRTQIAERAVVRLGLIVEAIHAPR</sequence>
<dbReference type="InterPro" id="IPR051943">
    <property type="entry name" value="TRAFAC_Dynamin-like_GTPase"/>
</dbReference>
<dbReference type="PANTHER" id="PTHR43681">
    <property type="entry name" value="TRANSMEMBRANE GTPASE FZO"/>
    <property type="match status" value="1"/>
</dbReference>
<evidence type="ECO:0000313" key="3">
    <source>
        <dbReference type="Proteomes" id="UP001272242"/>
    </source>
</evidence>
<name>A0ABU5FDC3_9BACT</name>
<dbReference type="SUPFAM" id="SSF52540">
    <property type="entry name" value="P-loop containing nucleoside triphosphate hydrolases"/>
    <property type="match status" value="1"/>
</dbReference>
<evidence type="ECO:0000259" key="1">
    <source>
        <dbReference type="Pfam" id="PF00350"/>
    </source>
</evidence>
<gene>
    <name evidence="2" type="ORF">R5W23_005411</name>
</gene>
<dbReference type="Proteomes" id="UP001272242">
    <property type="component" value="Unassembled WGS sequence"/>
</dbReference>